<reference evidence="2" key="1">
    <citation type="journal article" date="2018" name="DNA Res.">
        <title>Multiple hybrid de novo genome assembly of finger millet, an orphan allotetraploid crop.</title>
        <authorList>
            <person name="Hatakeyama M."/>
            <person name="Aluri S."/>
            <person name="Balachadran M.T."/>
            <person name="Sivarajan S.R."/>
            <person name="Patrignani A."/>
            <person name="Gruter S."/>
            <person name="Poveda L."/>
            <person name="Shimizu-Inatsugi R."/>
            <person name="Baeten J."/>
            <person name="Francoijs K.J."/>
            <person name="Nataraja K.N."/>
            <person name="Reddy Y.A.N."/>
            <person name="Phadnis S."/>
            <person name="Ravikumar R.L."/>
            <person name="Schlapbach R."/>
            <person name="Sreeman S.M."/>
            <person name="Shimizu K.K."/>
        </authorList>
    </citation>
    <scope>NUCLEOTIDE SEQUENCE</scope>
</reference>
<dbReference type="AlphaFoldDB" id="A0AAV5FZE0"/>
<gene>
    <name evidence="2" type="primary">gb28666</name>
    <name evidence="2" type="ORF">PR202_gb28666</name>
</gene>
<protein>
    <submittedName>
        <fullName evidence="2">Uncharacterized protein</fullName>
    </submittedName>
</protein>
<comment type="caution">
    <text evidence="2">The sequence shown here is derived from an EMBL/GenBank/DDBJ whole genome shotgun (WGS) entry which is preliminary data.</text>
</comment>
<evidence type="ECO:0000313" key="3">
    <source>
        <dbReference type="Proteomes" id="UP001054889"/>
    </source>
</evidence>
<name>A0AAV5FZE0_ELECO</name>
<evidence type="ECO:0000313" key="2">
    <source>
        <dbReference type="EMBL" id="GJN39541.1"/>
    </source>
</evidence>
<reference evidence="2" key="2">
    <citation type="submission" date="2021-12" db="EMBL/GenBank/DDBJ databases">
        <title>Resequencing data analysis of finger millet.</title>
        <authorList>
            <person name="Hatakeyama M."/>
            <person name="Aluri S."/>
            <person name="Balachadran M.T."/>
            <person name="Sivarajan S.R."/>
            <person name="Poveda L."/>
            <person name="Shimizu-Inatsugi R."/>
            <person name="Schlapbach R."/>
            <person name="Sreeman S.M."/>
            <person name="Shimizu K.K."/>
        </authorList>
    </citation>
    <scope>NUCLEOTIDE SEQUENCE</scope>
</reference>
<dbReference type="EMBL" id="BQKI01000098">
    <property type="protein sequence ID" value="GJN39541.1"/>
    <property type="molecule type" value="Genomic_DNA"/>
</dbReference>
<proteinExistence type="predicted"/>
<keyword evidence="3" id="KW-1185">Reference proteome</keyword>
<feature type="region of interest" description="Disordered" evidence="1">
    <location>
        <begin position="72"/>
        <end position="143"/>
    </location>
</feature>
<dbReference type="Proteomes" id="UP001054889">
    <property type="component" value="Unassembled WGS sequence"/>
</dbReference>
<sequence length="143" mass="16166">MLLVAVDGLDDDAAYYSYYKRGNRIGRAWPWPWPAVEEQQDRMGGPRRVISGEVPPLMRRVRVRSLNGWDDASHYPGVDPTRSVCPRATRTQHAPPIRSRQWRFRQPQEASSPFPFPVGRCGAAKPPTDQPTSAPFALPWSLA</sequence>
<evidence type="ECO:0000256" key="1">
    <source>
        <dbReference type="SAM" id="MobiDB-lite"/>
    </source>
</evidence>
<accession>A0AAV5FZE0</accession>
<organism evidence="2 3">
    <name type="scientific">Eleusine coracana subsp. coracana</name>
    <dbReference type="NCBI Taxonomy" id="191504"/>
    <lineage>
        <taxon>Eukaryota</taxon>
        <taxon>Viridiplantae</taxon>
        <taxon>Streptophyta</taxon>
        <taxon>Embryophyta</taxon>
        <taxon>Tracheophyta</taxon>
        <taxon>Spermatophyta</taxon>
        <taxon>Magnoliopsida</taxon>
        <taxon>Liliopsida</taxon>
        <taxon>Poales</taxon>
        <taxon>Poaceae</taxon>
        <taxon>PACMAD clade</taxon>
        <taxon>Chloridoideae</taxon>
        <taxon>Cynodonteae</taxon>
        <taxon>Eleusininae</taxon>
        <taxon>Eleusine</taxon>
    </lineage>
</organism>